<dbReference type="EMBL" id="JARGEI010000030">
    <property type="protein sequence ID" value="KAJ8705393.1"/>
    <property type="molecule type" value="Genomic_DNA"/>
</dbReference>
<evidence type="ECO:0000313" key="1">
    <source>
        <dbReference type="EMBL" id="KAJ8705393.1"/>
    </source>
</evidence>
<evidence type="ECO:0000313" key="4">
    <source>
        <dbReference type="EMBL" id="KAJ8705397.1"/>
    </source>
</evidence>
<dbReference type="Proteomes" id="UP001231518">
    <property type="component" value="Chromosome 27"/>
</dbReference>
<dbReference type="EMBL" id="JARGEI010000030">
    <property type="protein sequence ID" value="KAJ8705397.1"/>
    <property type="molecule type" value="Genomic_DNA"/>
</dbReference>
<evidence type="ECO:0000313" key="2">
    <source>
        <dbReference type="EMBL" id="KAJ8705394.1"/>
    </source>
</evidence>
<name>A0AAD7Y7M4_MYTSE</name>
<accession>A0AAD7Y7M4</accession>
<proteinExistence type="predicted"/>
<comment type="caution">
    <text evidence="1">The sequence shown here is derived from an EMBL/GenBank/DDBJ whole genome shotgun (WGS) entry which is preliminary data.</text>
</comment>
<evidence type="ECO:0000313" key="6">
    <source>
        <dbReference type="Proteomes" id="UP001231518"/>
    </source>
</evidence>
<gene>
    <name evidence="1" type="ORF">PYW07_011220</name>
    <name evidence="2" type="ORF">PYW07_011221</name>
    <name evidence="3" type="ORF">PYW07_011222</name>
    <name evidence="4" type="ORF">PYW07_011224</name>
    <name evidence="5" type="ORF">PYW07_011225</name>
</gene>
<keyword evidence="6" id="KW-1185">Reference proteome</keyword>
<dbReference type="EMBL" id="JARGEI010000030">
    <property type="protein sequence ID" value="KAJ8705398.1"/>
    <property type="molecule type" value="Genomic_DNA"/>
</dbReference>
<protein>
    <submittedName>
        <fullName evidence="1">Uncharacterized protein</fullName>
    </submittedName>
</protein>
<reference evidence="1" key="1">
    <citation type="submission" date="2023-03" db="EMBL/GenBank/DDBJ databases">
        <title>Chromosome-level genomes of two armyworms, Mythimna separata and Mythimna loreyi, provide insights into the biosynthesis and reception of sex pheromones.</title>
        <authorList>
            <person name="Zhao H."/>
        </authorList>
    </citation>
    <scope>NUCLEOTIDE SEQUENCE</scope>
    <source>
        <strain evidence="1">BeijingLab</strain>
        <tissue evidence="1">Pupa</tissue>
    </source>
</reference>
<organism evidence="1 6">
    <name type="scientific">Mythimna separata</name>
    <name type="common">Oriental armyworm</name>
    <name type="synonym">Pseudaletia separata</name>
    <dbReference type="NCBI Taxonomy" id="271217"/>
    <lineage>
        <taxon>Eukaryota</taxon>
        <taxon>Metazoa</taxon>
        <taxon>Ecdysozoa</taxon>
        <taxon>Arthropoda</taxon>
        <taxon>Hexapoda</taxon>
        <taxon>Insecta</taxon>
        <taxon>Pterygota</taxon>
        <taxon>Neoptera</taxon>
        <taxon>Endopterygota</taxon>
        <taxon>Lepidoptera</taxon>
        <taxon>Glossata</taxon>
        <taxon>Ditrysia</taxon>
        <taxon>Noctuoidea</taxon>
        <taxon>Noctuidae</taxon>
        <taxon>Noctuinae</taxon>
        <taxon>Hadenini</taxon>
        <taxon>Mythimna</taxon>
    </lineage>
</organism>
<dbReference type="EMBL" id="JARGEI010000030">
    <property type="protein sequence ID" value="KAJ8705395.1"/>
    <property type="molecule type" value="Genomic_DNA"/>
</dbReference>
<dbReference type="EMBL" id="JARGEI010000030">
    <property type="protein sequence ID" value="KAJ8705394.1"/>
    <property type="molecule type" value="Genomic_DNA"/>
</dbReference>
<dbReference type="AlphaFoldDB" id="A0AAD7Y7M4"/>
<evidence type="ECO:0000313" key="5">
    <source>
        <dbReference type="EMBL" id="KAJ8705398.1"/>
    </source>
</evidence>
<evidence type="ECO:0000313" key="3">
    <source>
        <dbReference type="EMBL" id="KAJ8705395.1"/>
    </source>
</evidence>
<sequence>MALEADALSLTVALAAYRDMRTMLHDERKLRKGLLDWVSVRSSTTACSRTTSWCARWRWRPTRSASPWRWPPTAT</sequence>